<evidence type="ECO:0000256" key="2">
    <source>
        <dbReference type="ARBA" id="ARBA00022525"/>
    </source>
</evidence>
<evidence type="ECO:0000256" key="4">
    <source>
        <dbReference type="ARBA" id="ARBA00022737"/>
    </source>
</evidence>
<evidence type="ECO:0000256" key="6">
    <source>
        <dbReference type="SAM" id="MobiDB-lite"/>
    </source>
</evidence>
<keyword evidence="3" id="KW-0732">Signal</keyword>
<dbReference type="Proteomes" id="UP001209878">
    <property type="component" value="Unassembled WGS sequence"/>
</dbReference>
<dbReference type="AlphaFoldDB" id="A0AAD9P5Q4"/>
<proteinExistence type="predicted"/>
<name>A0AAD9P5Q4_RIDPI</name>
<dbReference type="InterPro" id="IPR002035">
    <property type="entry name" value="VWF_A"/>
</dbReference>
<keyword evidence="5" id="KW-0325">Glycoprotein</keyword>
<reference evidence="8" key="1">
    <citation type="journal article" date="2023" name="Mol. Biol. Evol.">
        <title>Third-Generation Sequencing Reveals the Adaptive Role of the Epigenome in Three Deep-Sea Polychaetes.</title>
        <authorList>
            <person name="Perez M."/>
            <person name="Aroh O."/>
            <person name="Sun Y."/>
            <person name="Lan Y."/>
            <person name="Juniper S.K."/>
            <person name="Young C.R."/>
            <person name="Angers B."/>
            <person name="Qian P.Y."/>
        </authorList>
    </citation>
    <scope>NUCLEOTIDE SEQUENCE</scope>
    <source>
        <strain evidence="8">R07B-5</strain>
    </source>
</reference>
<evidence type="ECO:0000256" key="1">
    <source>
        <dbReference type="ARBA" id="ARBA00004613"/>
    </source>
</evidence>
<dbReference type="FunFam" id="3.40.50.410:FF:000004">
    <property type="entry name" value="collagen alpha-6(VI) chain"/>
    <property type="match status" value="1"/>
</dbReference>
<feature type="region of interest" description="Disordered" evidence="6">
    <location>
        <begin position="297"/>
        <end position="317"/>
    </location>
</feature>
<keyword evidence="9" id="KW-1185">Reference proteome</keyword>
<dbReference type="CDD" id="cd01450">
    <property type="entry name" value="vWFA_subfamily_ECM"/>
    <property type="match status" value="1"/>
</dbReference>
<accession>A0AAD9P5Q4</accession>
<dbReference type="EMBL" id="JAODUO010000126">
    <property type="protein sequence ID" value="KAK2188641.1"/>
    <property type="molecule type" value="Genomic_DNA"/>
</dbReference>
<dbReference type="PANTHER" id="PTHR24020:SF84">
    <property type="entry name" value="VWFA DOMAIN-CONTAINING PROTEIN"/>
    <property type="match status" value="1"/>
</dbReference>
<dbReference type="PRINTS" id="PR00453">
    <property type="entry name" value="VWFADOMAIN"/>
</dbReference>
<gene>
    <name evidence="8" type="ORF">NP493_126g03041</name>
</gene>
<dbReference type="PANTHER" id="PTHR24020">
    <property type="entry name" value="COLLAGEN ALPHA"/>
    <property type="match status" value="1"/>
</dbReference>
<evidence type="ECO:0000256" key="3">
    <source>
        <dbReference type="ARBA" id="ARBA00022729"/>
    </source>
</evidence>
<evidence type="ECO:0000313" key="8">
    <source>
        <dbReference type="EMBL" id="KAK2188641.1"/>
    </source>
</evidence>
<keyword evidence="4" id="KW-0677">Repeat</keyword>
<feature type="domain" description="VWFA" evidence="7">
    <location>
        <begin position="348"/>
        <end position="524"/>
    </location>
</feature>
<dbReference type="PROSITE" id="PS50234">
    <property type="entry name" value="VWFA"/>
    <property type="match status" value="2"/>
</dbReference>
<evidence type="ECO:0000313" key="9">
    <source>
        <dbReference type="Proteomes" id="UP001209878"/>
    </source>
</evidence>
<evidence type="ECO:0000259" key="7">
    <source>
        <dbReference type="PROSITE" id="PS50234"/>
    </source>
</evidence>
<keyword evidence="2" id="KW-0964">Secreted</keyword>
<evidence type="ECO:0000256" key="5">
    <source>
        <dbReference type="ARBA" id="ARBA00023180"/>
    </source>
</evidence>
<dbReference type="InterPro" id="IPR036465">
    <property type="entry name" value="vWFA_dom_sf"/>
</dbReference>
<protein>
    <recommendedName>
        <fullName evidence="7">VWFA domain-containing protein</fullName>
    </recommendedName>
</protein>
<dbReference type="SUPFAM" id="SSF53300">
    <property type="entry name" value="vWA-like"/>
    <property type="match status" value="2"/>
</dbReference>
<comment type="caution">
    <text evidence="8">The sequence shown here is derived from an EMBL/GenBank/DDBJ whole genome shotgun (WGS) entry which is preliminary data.</text>
</comment>
<dbReference type="SMART" id="SM00327">
    <property type="entry name" value="VWA"/>
    <property type="match status" value="2"/>
</dbReference>
<dbReference type="GO" id="GO:0005576">
    <property type="term" value="C:extracellular region"/>
    <property type="evidence" value="ECO:0007669"/>
    <property type="project" value="UniProtKB-SubCell"/>
</dbReference>
<sequence length="622" mass="69244">MRWTVRLYDPKPPNRGRHFRFKRTASACGGKPADVVFVLDTSNSIWAPNFQRQLQFVRNVVSLFRLGKRHIRVGLVTFSQHPRLQFHLNRYRKKRNLKRAISKVRQDGGIYTYTGDAIKFVREKCFTAAAGARPGTTKVVIVLTDGLSYDPVMTAKEATKARAEGLHLFAVGIGDQVDVNELTDIASEPAEYYRFMVEGFAALKKIKSLLALKTCSVTNPPPSTTTPAPSTSPVVLQSSTVVLQSSTSQRPSARPAVSFNRMPVVLPRPNILPHIPGEKDYAGARWGTLESRGRDVTSLDLSGKKRESYDGSENESGVRFDNSAVGGVITHHRLGLDQQGCIPKDDLDLVFVVDPKTGATAENRALWKFVRQIVAGLDLGKGNVRVRFVRDCLDVPEIHLDRFLDKTQLLDELSQRRGDTSPTPELIRRMTLKLKDVDGDKPANSVLKRRKVAVYVTDGASGDLETTLREAQTARFDNDVEMYGVGVGPGINPTELRAIPSCPTKTHLHTVPDHQYLYTVAHKLTQQLCYGRVGKLVSREEPQKNFVNRLVNRDCGAAVDFATRRSRRRHATVVSGCVSTILVNTHKAMDVTGRRSGRAHAPAIRFRWNKNVTVTTIQPNRI</sequence>
<dbReference type="Pfam" id="PF00092">
    <property type="entry name" value="VWA"/>
    <property type="match status" value="2"/>
</dbReference>
<dbReference type="Gene3D" id="3.40.50.410">
    <property type="entry name" value="von Willebrand factor, type A domain"/>
    <property type="match status" value="2"/>
</dbReference>
<feature type="domain" description="VWFA" evidence="7">
    <location>
        <begin position="34"/>
        <end position="210"/>
    </location>
</feature>
<organism evidence="8 9">
    <name type="scientific">Ridgeia piscesae</name>
    <name type="common">Tubeworm</name>
    <dbReference type="NCBI Taxonomy" id="27915"/>
    <lineage>
        <taxon>Eukaryota</taxon>
        <taxon>Metazoa</taxon>
        <taxon>Spiralia</taxon>
        <taxon>Lophotrochozoa</taxon>
        <taxon>Annelida</taxon>
        <taxon>Polychaeta</taxon>
        <taxon>Sedentaria</taxon>
        <taxon>Canalipalpata</taxon>
        <taxon>Sabellida</taxon>
        <taxon>Siboglinidae</taxon>
        <taxon>Ridgeia</taxon>
    </lineage>
</organism>
<feature type="compositionally biased region" description="Basic and acidic residues" evidence="6">
    <location>
        <begin position="297"/>
        <end position="309"/>
    </location>
</feature>
<comment type="subcellular location">
    <subcellularLocation>
        <location evidence="1">Secreted</location>
    </subcellularLocation>
</comment>
<dbReference type="InterPro" id="IPR050525">
    <property type="entry name" value="ECM_Assembly_Org"/>
</dbReference>